<organism evidence="1 2">
    <name type="scientific">[Candida] jaroonii</name>
    <dbReference type="NCBI Taxonomy" id="467808"/>
    <lineage>
        <taxon>Eukaryota</taxon>
        <taxon>Fungi</taxon>
        <taxon>Dikarya</taxon>
        <taxon>Ascomycota</taxon>
        <taxon>Saccharomycotina</taxon>
        <taxon>Pichiomycetes</taxon>
        <taxon>Debaryomycetaceae</taxon>
        <taxon>Yamadazyma</taxon>
    </lineage>
</organism>
<keyword evidence="2" id="KW-1185">Reference proteome</keyword>
<proteinExistence type="predicted"/>
<reference evidence="1" key="1">
    <citation type="submission" date="2022-06" db="EMBL/GenBank/DDBJ databases">
        <authorList>
            <person name="Legras J.-L."/>
            <person name="Devillers H."/>
            <person name="Grondin C."/>
        </authorList>
    </citation>
    <scope>NUCLEOTIDE SEQUENCE</scope>
    <source>
        <strain evidence="1">CLIB 1444</strain>
    </source>
</reference>
<protein>
    <submittedName>
        <fullName evidence="1">Uncharacterized protein</fullName>
    </submittedName>
</protein>
<sequence length="521" mass="60212">MRLFKRRSSVPEKSPNTQQPNQGRSLSFSGTTEELEEKEQVDLTDEYMISPTTSIPLSETETLNGDRDHLHRLELQNTYVENFNSYLPFVLRRLRLHQHENQSLGDGTIIEPNANFDDDDDLPTILDEPIDDPYGTTIMENNISRYSVKREFIIVNEFIKHNTYVFPSIESFELFRKLRNQNKKQRKNSITTYDNEEEKYNVIRGHETAGNSIIDDRNHIVPVEFKLEGQGLPIFRVSVPYMSNFRKNSPFIVFHKFKEIPNPPGNEDEEFETYPFCLVTLKRFQEIRRYTFEFPEYGFRVISFQHNFRPFADFNYKSTRFRVLGTNVISAFALNYNPSLKLLVIDEGKVSLCDSVINRKPGFEISSIIKKKQVKVEEDVSGLDPADYPNPYPAPDNPLLEDSYFQYYNSTGYTNVRDYIPNDLPPFGNFLDALVYKDRLNLIPKKYSEVGKIETYQDPHGDVNSTKSSSIDDMVLLCILMTYRESSIRANARPSNSSAMLSSRLSSSTASNSLILGTDFT</sequence>
<comment type="caution">
    <text evidence="1">The sequence shown here is derived from an EMBL/GenBank/DDBJ whole genome shotgun (WGS) entry which is preliminary data.</text>
</comment>
<name>A0ACA9YB81_9ASCO</name>
<gene>
    <name evidence="1" type="ORF">CLIB1444_09S01090</name>
</gene>
<evidence type="ECO:0000313" key="1">
    <source>
        <dbReference type="EMBL" id="CAH6722326.1"/>
    </source>
</evidence>
<evidence type="ECO:0000313" key="2">
    <source>
        <dbReference type="Proteomes" id="UP001152531"/>
    </source>
</evidence>
<dbReference type="EMBL" id="CALSDN010000009">
    <property type="protein sequence ID" value="CAH6722326.1"/>
    <property type="molecule type" value="Genomic_DNA"/>
</dbReference>
<dbReference type="Proteomes" id="UP001152531">
    <property type="component" value="Unassembled WGS sequence"/>
</dbReference>
<accession>A0ACA9YB81</accession>